<dbReference type="GO" id="GO:0006281">
    <property type="term" value="P:DNA repair"/>
    <property type="evidence" value="ECO:0007669"/>
    <property type="project" value="UniProtKB-KW"/>
</dbReference>
<dbReference type="OrthoDB" id="9802228at2"/>
<dbReference type="InterPro" id="IPR014048">
    <property type="entry name" value="MethylDNA_cys_MeTrfase_DNA-bd"/>
</dbReference>
<dbReference type="FunFam" id="1.10.10.10:FF:000214">
    <property type="entry name" value="Methylated-DNA--protein-cysteine methyltransferase"/>
    <property type="match status" value="1"/>
</dbReference>
<evidence type="ECO:0000313" key="13">
    <source>
        <dbReference type="Proteomes" id="UP000274556"/>
    </source>
</evidence>
<dbReference type="PANTHER" id="PTHR10815:SF13">
    <property type="entry name" value="METHYLATED-DNA--PROTEIN-CYSTEINE METHYLTRANSFERASE"/>
    <property type="match status" value="1"/>
</dbReference>
<dbReference type="PROSITE" id="PS00374">
    <property type="entry name" value="MGMT"/>
    <property type="match status" value="1"/>
</dbReference>
<organism evidence="12 13">
    <name type="scientific">Thiocapsa rosea</name>
    <dbReference type="NCBI Taxonomy" id="69360"/>
    <lineage>
        <taxon>Bacteria</taxon>
        <taxon>Pseudomonadati</taxon>
        <taxon>Pseudomonadota</taxon>
        <taxon>Gammaproteobacteria</taxon>
        <taxon>Chromatiales</taxon>
        <taxon>Chromatiaceae</taxon>
        <taxon>Thiocapsa</taxon>
    </lineage>
</organism>
<comment type="catalytic activity">
    <reaction evidence="1">
        <text>a 4-O-methyl-thymidine in DNA + L-cysteinyl-[protein] = a thymidine in DNA + S-methyl-L-cysteinyl-[protein]</text>
        <dbReference type="Rhea" id="RHEA:53428"/>
        <dbReference type="Rhea" id="RHEA-COMP:10131"/>
        <dbReference type="Rhea" id="RHEA-COMP:10132"/>
        <dbReference type="Rhea" id="RHEA-COMP:13555"/>
        <dbReference type="Rhea" id="RHEA-COMP:13556"/>
        <dbReference type="ChEBI" id="CHEBI:29950"/>
        <dbReference type="ChEBI" id="CHEBI:82612"/>
        <dbReference type="ChEBI" id="CHEBI:137386"/>
        <dbReference type="ChEBI" id="CHEBI:137387"/>
        <dbReference type="EC" id="2.1.1.63"/>
    </reaction>
</comment>
<feature type="domain" description="Methylated-DNA-[protein]-cysteine S-methyltransferase DNA binding" evidence="10">
    <location>
        <begin position="70"/>
        <end position="151"/>
    </location>
</feature>
<dbReference type="SUPFAM" id="SSF46767">
    <property type="entry name" value="Methylated DNA-protein cysteine methyltransferase, C-terminal domain"/>
    <property type="match status" value="1"/>
</dbReference>
<feature type="region of interest" description="Disordered" evidence="9">
    <location>
        <begin position="157"/>
        <end position="179"/>
    </location>
</feature>
<feature type="domain" description="Methylguanine DNA methyltransferase ribonuclease-like" evidence="11">
    <location>
        <begin position="4"/>
        <end position="64"/>
    </location>
</feature>
<dbReference type="InterPro" id="IPR008332">
    <property type="entry name" value="MethylG_MeTrfase_N"/>
</dbReference>
<keyword evidence="7" id="KW-0234">DNA repair</keyword>
<dbReference type="CDD" id="cd06445">
    <property type="entry name" value="ATase"/>
    <property type="match status" value="1"/>
</dbReference>
<dbReference type="Pfam" id="PF01035">
    <property type="entry name" value="DNA_binding_1"/>
    <property type="match status" value="1"/>
</dbReference>
<dbReference type="NCBIfam" id="TIGR00589">
    <property type="entry name" value="ogt"/>
    <property type="match status" value="1"/>
</dbReference>
<dbReference type="InterPro" id="IPR036217">
    <property type="entry name" value="MethylDNA_cys_MeTrfase_DNAb"/>
</dbReference>
<dbReference type="EC" id="2.1.1.63" evidence="3"/>
<keyword evidence="5 12" id="KW-0808">Transferase</keyword>
<dbReference type="Gene3D" id="3.30.160.70">
    <property type="entry name" value="Methylated DNA-protein cysteine methyltransferase domain"/>
    <property type="match status" value="1"/>
</dbReference>
<keyword evidence="6" id="KW-0227">DNA damage</keyword>
<keyword evidence="4 12" id="KW-0489">Methyltransferase</keyword>
<evidence type="ECO:0000259" key="10">
    <source>
        <dbReference type="Pfam" id="PF01035"/>
    </source>
</evidence>
<name>A0A495V9D0_9GAMM</name>
<dbReference type="Proteomes" id="UP000274556">
    <property type="component" value="Unassembled WGS sequence"/>
</dbReference>
<evidence type="ECO:0000313" key="12">
    <source>
        <dbReference type="EMBL" id="RKT46001.1"/>
    </source>
</evidence>
<evidence type="ECO:0000256" key="9">
    <source>
        <dbReference type="SAM" id="MobiDB-lite"/>
    </source>
</evidence>
<evidence type="ECO:0000256" key="5">
    <source>
        <dbReference type="ARBA" id="ARBA00022679"/>
    </source>
</evidence>
<evidence type="ECO:0000256" key="1">
    <source>
        <dbReference type="ARBA" id="ARBA00001286"/>
    </source>
</evidence>
<evidence type="ECO:0000256" key="6">
    <source>
        <dbReference type="ARBA" id="ARBA00022763"/>
    </source>
</evidence>
<comment type="catalytic activity">
    <reaction evidence="8">
        <text>a 6-O-methyl-2'-deoxyguanosine in DNA + L-cysteinyl-[protein] = S-methyl-L-cysteinyl-[protein] + a 2'-deoxyguanosine in DNA</text>
        <dbReference type="Rhea" id="RHEA:24000"/>
        <dbReference type="Rhea" id="RHEA-COMP:10131"/>
        <dbReference type="Rhea" id="RHEA-COMP:10132"/>
        <dbReference type="Rhea" id="RHEA-COMP:11367"/>
        <dbReference type="Rhea" id="RHEA-COMP:11368"/>
        <dbReference type="ChEBI" id="CHEBI:29950"/>
        <dbReference type="ChEBI" id="CHEBI:82612"/>
        <dbReference type="ChEBI" id="CHEBI:85445"/>
        <dbReference type="ChEBI" id="CHEBI:85448"/>
        <dbReference type="EC" id="2.1.1.63"/>
    </reaction>
</comment>
<comment type="similarity">
    <text evidence="2">Belongs to the MGMT family.</text>
</comment>
<evidence type="ECO:0000256" key="8">
    <source>
        <dbReference type="ARBA" id="ARBA00049348"/>
    </source>
</evidence>
<evidence type="ECO:0000259" key="11">
    <source>
        <dbReference type="Pfam" id="PF02870"/>
    </source>
</evidence>
<gene>
    <name evidence="12" type="ORF">BDD21_3496</name>
</gene>
<dbReference type="EMBL" id="RBXL01000001">
    <property type="protein sequence ID" value="RKT46001.1"/>
    <property type="molecule type" value="Genomic_DNA"/>
</dbReference>
<dbReference type="InterPro" id="IPR036388">
    <property type="entry name" value="WH-like_DNA-bd_sf"/>
</dbReference>
<evidence type="ECO:0000256" key="2">
    <source>
        <dbReference type="ARBA" id="ARBA00008711"/>
    </source>
</evidence>
<dbReference type="SUPFAM" id="SSF53155">
    <property type="entry name" value="Methylated DNA-protein cysteine methyltransferase domain"/>
    <property type="match status" value="1"/>
</dbReference>
<proteinExistence type="inferred from homology"/>
<dbReference type="RefSeq" id="WP_120798179.1">
    <property type="nucleotide sequence ID" value="NZ_RBXL01000001.1"/>
</dbReference>
<evidence type="ECO:0000256" key="4">
    <source>
        <dbReference type="ARBA" id="ARBA00022603"/>
    </source>
</evidence>
<keyword evidence="13" id="KW-1185">Reference proteome</keyword>
<reference evidence="12 13" key="1">
    <citation type="submission" date="2018-10" db="EMBL/GenBank/DDBJ databases">
        <title>Genomic Encyclopedia of Archaeal and Bacterial Type Strains, Phase II (KMG-II): from individual species to whole genera.</title>
        <authorList>
            <person name="Goeker M."/>
        </authorList>
    </citation>
    <scope>NUCLEOTIDE SEQUENCE [LARGE SCALE GENOMIC DNA]</scope>
    <source>
        <strain evidence="12 13">DSM 235</strain>
    </source>
</reference>
<evidence type="ECO:0000256" key="3">
    <source>
        <dbReference type="ARBA" id="ARBA00011918"/>
    </source>
</evidence>
<protein>
    <recommendedName>
        <fullName evidence="3">methylated-DNA--[protein]-cysteine S-methyltransferase</fullName>
        <ecNumber evidence="3">2.1.1.63</ecNumber>
    </recommendedName>
</protein>
<dbReference type="InterPro" id="IPR036631">
    <property type="entry name" value="MGMT_N_sf"/>
</dbReference>
<dbReference type="InterPro" id="IPR001497">
    <property type="entry name" value="MethylDNA_cys_MeTrfase_AS"/>
</dbReference>
<accession>A0A495V9D0</accession>
<dbReference type="GO" id="GO:0003908">
    <property type="term" value="F:methylated-DNA-[protein]-cysteine S-methyltransferase activity"/>
    <property type="evidence" value="ECO:0007669"/>
    <property type="project" value="UniProtKB-EC"/>
</dbReference>
<dbReference type="AlphaFoldDB" id="A0A495V9D0"/>
<comment type="caution">
    <text evidence="12">The sequence shown here is derived from an EMBL/GenBank/DDBJ whole genome shotgun (WGS) entry which is preliminary data.</text>
</comment>
<evidence type="ECO:0000256" key="7">
    <source>
        <dbReference type="ARBA" id="ARBA00023204"/>
    </source>
</evidence>
<dbReference type="GO" id="GO:0032259">
    <property type="term" value="P:methylation"/>
    <property type="evidence" value="ECO:0007669"/>
    <property type="project" value="UniProtKB-KW"/>
</dbReference>
<sequence length="179" mass="19306">MPQTLIKTPIGPIGIHWNGETLTGVDLDPPDGGAEAGSETMPSAIRQQLAAYFEQASAGFDLPIVLIGTDFQQRVWAELRRIPAGETRTYGEIARELGSAPRAVGQACRANPCPIVVPCHRVVAVNGLGGFSGDTSGRKLEVKRWLLSHEARKPRLCSQQPFESDPLPEDPRGLFPDAV</sequence>
<dbReference type="PANTHER" id="PTHR10815">
    <property type="entry name" value="METHYLATED-DNA--PROTEIN-CYSTEINE METHYLTRANSFERASE"/>
    <property type="match status" value="1"/>
</dbReference>
<dbReference type="Gene3D" id="1.10.10.10">
    <property type="entry name" value="Winged helix-like DNA-binding domain superfamily/Winged helix DNA-binding domain"/>
    <property type="match status" value="1"/>
</dbReference>
<dbReference type="Pfam" id="PF02870">
    <property type="entry name" value="Methyltransf_1N"/>
    <property type="match status" value="1"/>
</dbReference>